<feature type="compositionally biased region" description="Low complexity" evidence="2">
    <location>
        <begin position="191"/>
        <end position="204"/>
    </location>
</feature>
<accession>A0A2C6KJP8</accession>
<evidence type="ECO:0000259" key="4">
    <source>
        <dbReference type="Pfam" id="PF02737"/>
    </source>
</evidence>
<dbReference type="RefSeq" id="XP_067919063.1">
    <property type="nucleotide sequence ID" value="XM_068068962.1"/>
</dbReference>
<protein>
    <submittedName>
        <fullName evidence="5">3-hydroxybutyryl-dehydrogenase</fullName>
    </submittedName>
</protein>
<feature type="compositionally biased region" description="Low complexity" evidence="2">
    <location>
        <begin position="52"/>
        <end position="63"/>
    </location>
</feature>
<evidence type="ECO:0000313" key="6">
    <source>
        <dbReference type="Proteomes" id="UP000221165"/>
    </source>
</evidence>
<comment type="caution">
    <text evidence="5">The sequence shown here is derived from an EMBL/GenBank/DDBJ whole genome shotgun (WGS) entry which is preliminary data.</text>
</comment>
<evidence type="ECO:0000313" key="5">
    <source>
        <dbReference type="EMBL" id="PHJ17339.1"/>
    </source>
</evidence>
<dbReference type="InterPro" id="IPR036291">
    <property type="entry name" value="NAD(P)-bd_dom_sf"/>
</dbReference>
<reference evidence="5 6" key="1">
    <citation type="journal article" date="2017" name="Int. J. Parasitol.">
        <title>The genome of the protozoan parasite Cystoisospora suis and a reverse vaccinology approach to identify vaccine candidates.</title>
        <authorList>
            <person name="Palmieri N."/>
            <person name="Shrestha A."/>
            <person name="Ruttkowski B."/>
            <person name="Beck T."/>
            <person name="Vogl C."/>
            <person name="Tomley F."/>
            <person name="Blake D.P."/>
            <person name="Joachim A."/>
        </authorList>
    </citation>
    <scope>NUCLEOTIDE SEQUENCE [LARGE SCALE GENOMIC DNA]</scope>
    <source>
        <strain evidence="5 6">Wien I</strain>
    </source>
</reference>
<feature type="domain" description="3-hydroxyacyl-CoA dehydrogenase NAD binding" evidence="4">
    <location>
        <begin position="102"/>
        <end position="171"/>
    </location>
</feature>
<dbReference type="Proteomes" id="UP000221165">
    <property type="component" value="Unassembled WGS sequence"/>
</dbReference>
<gene>
    <name evidence="5" type="ORF">CSUI_008840</name>
</gene>
<dbReference type="VEuPathDB" id="ToxoDB:CSUI_008840"/>
<dbReference type="GO" id="GO:0006631">
    <property type="term" value="P:fatty acid metabolic process"/>
    <property type="evidence" value="ECO:0007669"/>
    <property type="project" value="InterPro"/>
</dbReference>
<evidence type="ECO:0000259" key="3">
    <source>
        <dbReference type="Pfam" id="PF00725"/>
    </source>
</evidence>
<feature type="domain" description="3-hydroxyacyl-CoA dehydrogenase NAD binding" evidence="4">
    <location>
        <begin position="298"/>
        <end position="410"/>
    </location>
</feature>
<dbReference type="Pfam" id="PF02737">
    <property type="entry name" value="3HCDH_N"/>
    <property type="match status" value="2"/>
</dbReference>
<feature type="compositionally biased region" description="Low complexity" evidence="2">
    <location>
        <begin position="212"/>
        <end position="230"/>
    </location>
</feature>
<dbReference type="GO" id="GO:0016616">
    <property type="term" value="F:oxidoreductase activity, acting on the CH-OH group of donors, NAD or NADP as acceptor"/>
    <property type="evidence" value="ECO:0007669"/>
    <property type="project" value="InterPro"/>
</dbReference>
<feature type="domain" description="3-hydroxyacyl-CoA dehydrogenase C-terminal" evidence="3">
    <location>
        <begin position="413"/>
        <end position="509"/>
    </location>
</feature>
<name>A0A2C6KJP8_9APIC</name>
<feature type="region of interest" description="Disordered" evidence="2">
    <location>
        <begin position="52"/>
        <end position="93"/>
    </location>
</feature>
<dbReference type="EMBL" id="MIGC01005085">
    <property type="protein sequence ID" value="PHJ17339.1"/>
    <property type="molecule type" value="Genomic_DNA"/>
</dbReference>
<dbReference type="GO" id="GO:0070403">
    <property type="term" value="F:NAD+ binding"/>
    <property type="evidence" value="ECO:0007669"/>
    <property type="project" value="InterPro"/>
</dbReference>
<dbReference type="InterPro" id="IPR006108">
    <property type="entry name" value="3HC_DH_C"/>
</dbReference>
<dbReference type="Gene3D" id="1.10.1040.10">
    <property type="entry name" value="N-(1-d-carboxylethyl)-l-norvaline Dehydrogenase, domain 2"/>
    <property type="match status" value="1"/>
</dbReference>
<dbReference type="OrthoDB" id="5958943at2759"/>
<dbReference type="Gene3D" id="3.40.50.720">
    <property type="entry name" value="NAD(P)-binding Rossmann-like Domain"/>
    <property type="match status" value="2"/>
</dbReference>
<organism evidence="5 6">
    <name type="scientific">Cystoisospora suis</name>
    <dbReference type="NCBI Taxonomy" id="483139"/>
    <lineage>
        <taxon>Eukaryota</taxon>
        <taxon>Sar</taxon>
        <taxon>Alveolata</taxon>
        <taxon>Apicomplexa</taxon>
        <taxon>Conoidasida</taxon>
        <taxon>Coccidia</taxon>
        <taxon>Eucoccidiorida</taxon>
        <taxon>Eimeriorina</taxon>
        <taxon>Sarcocystidae</taxon>
        <taxon>Cystoisospora</taxon>
    </lineage>
</organism>
<sequence>MMSATKKTLSSSSSFARHLFSSSSSPWPLTSRFSLTFPSSFTPSHRCIYTSRSLHSSPSSPSSSAPPPSSSSSSPSPSTPLQDSPSPSSSSSSSFASYFDVISVIGAGQMGMGIGLTACRHLPHSQVALFDISETQLQRARTLADVWIHKEVSKGRLTEEEGQSCLNRLSFWRLDPNVLASHYQRRVFSSPVTSSSSSSFSSSSAAKDSGVHPAHSHAFSSSSSSTPISHSRGEEEKGREEEGKTPSHDDSKQNKTYGKEEAPLQTSSTSSSSPPPPSSLHFHEDLPSSFSSSLSLKETCTSPSECLRRSTFCIEAVLENMTIKSSLFSYLDTVTPQRCILATNTSSLSITRIASSTSRPDRIIGMHFMYPPTVMPLVEIIRGLCTSNETLCIAENLARLMKKTPARSEDRPGFTANRILMPYLNEAIFTLQEGLSTARDIDTIMKLGTNVPMGPLELADFIGLDTCLAIMRVIHNELGDSKYRPAPLLVQYVDAGFLGRKTGKGFYDYSNLDS</sequence>
<evidence type="ECO:0000256" key="1">
    <source>
        <dbReference type="ARBA" id="ARBA00023002"/>
    </source>
</evidence>
<dbReference type="PANTHER" id="PTHR48075">
    <property type="entry name" value="3-HYDROXYACYL-COA DEHYDROGENASE FAMILY PROTEIN"/>
    <property type="match status" value="1"/>
</dbReference>
<dbReference type="Pfam" id="PF00725">
    <property type="entry name" value="3HCDH"/>
    <property type="match status" value="1"/>
</dbReference>
<feature type="compositionally biased region" description="Low complexity" evidence="2">
    <location>
        <begin position="70"/>
        <end position="93"/>
    </location>
</feature>
<proteinExistence type="predicted"/>
<evidence type="ECO:0000256" key="2">
    <source>
        <dbReference type="SAM" id="MobiDB-lite"/>
    </source>
</evidence>
<keyword evidence="6" id="KW-1185">Reference proteome</keyword>
<feature type="region of interest" description="Disordered" evidence="2">
    <location>
        <begin position="191"/>
        <end position="286"/>
    </location>
</feature>
<dbReference type="InterPro" id="IPR006176">
    <property type="entry name" value="3-OHacyl-CoA_DH_NAD-bd"/>
</dbReference>
<dbReference type="InterPro" id="IPR008927">
    <property type="entry name" value="6-PGluconate_DH-like_C_sf"/>
</dbReference>
<feature type="compositionally biased region" description="Basic and acidic residues" evidence="2">
    <location>
        <begin position="231"/>
        <end position="262"/>
    </location>
</feature>
<dbReference type="PANTHER" id="PTHR48075:SF5">
    <property type="entry name" value="3-HYDROXYBUTYRYL-COA DEHYDROGENASE"/>
    <property type="match status" value="1"/>
</dbReference>
<dbReference type="GeneID" id="94432173"/>
<dbReference type="AlphaFoldDB" id="A0A2C6KJP8"/>
<dbReference type="SUPFAM" id="SSF51735">
    <property type="entry name" value="NAD(P)-binding Rossmann-fold domains"/>
    <property type="match status" value="2"/>
</dbReference>
<keyword evidence="1" id="KW-0560">Oxidoreductase</keyword>
<dbReference type="SUPFAM" id="SSF48179">
    <property type="entry name" value="6-phosphogluconate dehydrogenase C-terminal domain-like"/>
    <property type="match status" value="1"/>
</dbReference>
<dbReference type="InterPro" id="IPR013328">
    <property type="entry name" value="6PGD_dom2"/>
</dbReference>